<dbReference type="InterPro" id="IPR002347">
    <property type="entry name" value="SDR_fam"/>
</dbReference>
<reference evidence="3 5" key="1">
    <citation type="submission" date="2015-09" db="EMBL/GenBank/DDBJ databases">
        <authorList>
            <consortium name="Pathogen Informatics"/>
        </authorList>
    </citation>
    <scope>NUCLEOTIDE SEQUENCE [LARGE SCALE GENOMIC DNA]</scope>
    <source>
        <strain evidence="3 5">2789STDY5834939</strain>
    </source>
</reference>
<dbReference type="RefSeq" id="WP_055245837.1">
    <property type="nucleotide sequence ID" value="NZ_CABIWA010000010.1"/>
</dbReference>
<evidence type="ECO:0000313" key="3">
    <source>
        <dbReference type="EMBL" id="CUQ08994.1"/>
    </source>
</evidence>
<dbReference type="Pfam" id="PF13561">
    <property type="entry name" value="adh_short_C2"/>
    <property type="match status" value="1"/>
</dbReference>
<dbReference type="GO" id="GO:0004316">
    <property type="term" value="F:3-oxoacyl-[acyl-carrier-protein] reductase (NADPH) activity"/>
    <property type="evidence" value="ECO:0007669"/>
    <property type="project" value="UniProtKB-EC"/>
</dbReference>
<dbReference type="CDD" id="cd05233">
    <property type="entry name" value="SDR_c"/>
    <property type="match status" value="1"/>
</dbReference>
<gene>
    <name evidence="3" type="primary">fabG_3</name>
    <name evidence="4" type="ORF">DXC40_08555</name>
    <name evidence="3" type="ORF">ERS852551_03071</name>
</gene>
<dbReference type="AlphaFoldDB" id="A0A174TFX3"/>
<dbReference type="Proteomes" id="UP000095765">
    <property type="component" value="Unassembled WGS sequence"/>
</dbReference>
<evidence type="ECO:0000313" key="5">
    <source>
        <dbReference type="Proteomes" id="UP000095765"/>
    </source>
</evidence>
<dbReference type="Gene3D" id="3.40.50.720">
    <property type="entry name" value="NAD(P)-binding Rossmann-like Domain"/>
    <property type="match status" value="1"/>
</dbReference>
<accession>A0A174TFX3</accession>
<evidence type="ECO:0000313" key="6">
    <source>
        <dbReference type="Proteomes" id="UP000260828"/>
    </source>
</evidence>
<dbReference type="PANTHER" id="PTHR43639:SF1">
    <property type="entry name" value="SHORT-CHAIN DEHYDROGENASE_REDUCTASE FAMILY PROTEIN"/>
    <property type="match status" value="1"/>
</dbReference>
<evidence type="ECO:0000313" key="4">
    <source>
        <dbReference type="EMBL" id="RGE68372.1"/>
    </source>
</evidence>
<evidence type="ECO:0000256" key="1">
    <source>
        <dbReference type="ARBA" id="ARBA00006484"/>
    </source>
</evidence>
<dbReference type="EC" id="1.1.1.100" evidence="3"/>
<name>A0A174TFX3_9FIRM</name>
<protein>
    <submittedName>
        <fullName evidence="3">3-oxoacyl-[acyl-carrier-protein] reductase FabG</fullName>
        <ecNumber evidence="3">1.1.1.100</ecNumber>
    </submittedName>
    <submittedName>
        <fullName evidence="4">SDR family oxidoreductase</fullName>
    </submittedName>
</protein>
<dbReference type="PRINTS" id="PR00081">
    <property type="entry name" value="GDHRDH"/>
</dbReference>
<comment type="similarity">
    <text evidence="1">Belongs to the short-chain dehydrogenases/reductases (SDR) family.</text>
</comment>
<dbReference type="Proteomes" id="UP000260828">
    <property type="component" value="Unassembled WGS sequence"/>
</dbReference>
<evidence type="ECO:0000256" key="2">
    <source>
        <dbReference type="ARBA" id="ARBA00023002"/>
    </source>
</evidence>
<keyword evidence="2 3" id="KW-0560">Oxidoreductase</keyword>
<dbReference type="FunFam" id="3.40.50.720:FF:000084">
    <property type="entry name" value="Short-chain dehydrogenase reductase"/>
    <property type="match status" value="1"/>
</dbReference>
<dbReference type="GO" id="GO:0008206">
    <property type="term" value="P:bile acid metabolic process"/>
    <property type="evidence" value="ECO:0007669"/>
    <property type="project" value="UniProtKB-ARBA"/>
</dbReference>
<sequence length="267" mass="28876">MKRKKALITGASHGIGKAIAIALAQNGYDVGVNYCNNRTGAEDTCRLAHEAGAQALAFRADVGDYQALRGLFDAYFDAFGSIDLMVNNAGVSEFHPLLEVTEEQWERITRTDWKAAYFGTQFAARRMVEQGTAGVIINIASNHVDGCFPEANIYAPSKAAVDTFCRNAAMELAPHKIRVLALAPGYTNVWEPDNPINQVKERIPLQRFATPEEVANILVFLASDACSYMTGTRITVDGGALLPVVPENTFNGGALLPLKIHETGGSE</sequence>
<dbReference type="InterPro" id="IPR036291">
    <property type="entry name" value="NAD(P)-bd_dom_sf"/>
</dbReference>
<reference evidence="4 6" key="2">
    <citation type="submission" date="2018-08" db="EMBL/GenBank/DDBJ databases">
        <title>A genome reference for cultivated species of the human gut microbiota.</title>
        <authorList>
            <person name="Zou Y."/>
            <person name="Xue W."/>
            <person name="Luo G."/>
        </authorList>
    </citation>
    <scope>NUCLEOTIDE SEQUENCE [LARGE SCALE GENOMIC DNA]</scope>
    <source>
        <strain evidence="4 6">TF05-12AC</strain>
    </source>
</reference>
<dbReference type="OrthoDB" id="9803333at2"/>
<dbReference type="SUPFAM" id="SSF51735">
    <property type="entry name" value="NAD(P)-binding Rossmann-fold domains"/>
    <property type="match status" value="1"/>
</dbReference>
<dbReference type="PRINTS" id="PR00080">
    <property type="entry name" value="SDRFAMILY"/>
</dbReference>
<organism evidence="3 5">
    <name type="scientific">Anaerotruncus colihominis</name>
    <dbReference type="NCBI Taxonomy" id="169435"/>
    <lineage>
        <taxon>Bacteria</taxon>
        <taxon>Bacillati</taxon>
        <taxon>Bacillota</taxon>
        <taxon>Clostridia</taxon>
        <taxon>Eubacteriales</taxon>
        <taxon>Oscillospiraceae</taxon>
        <taxon>Anaerotruncus</taxon>
    </lineage>
</organism>
<proteinExistence type="inferred from homology"/>
<dbReference type="EMBL" id="QVME01000003">
    <property type="protein sequence ID" value="RGE68372.1"/>
    <property type="molecule type" value="Genomic_DNA"/>
</dbReference>
<dbReference type="PANTHER" id="PTHR43639">
    <property type="entry name" value="OXIDOREDUCTASE, SHORT-CHAIN DEHYDROGENASE/REDUCTASE FAMILY (AFU_ORTHOLOGUE AFUA_5G02870)"/>
    <property type="match status" value="1"/>
</dbReference>
<dbReference type="EMBL" id="CZBE01000025">
    <property type="protein sequence ID" value="CUQ08994.1"/>
    <property type="molecule type" value="Genomic_DNA"/>
</dbReference>